<name>I4EEE5_9BACT</name>
<dbReference type="EMBL" id="CAGS01000091">
    <property type="protein sequence ID" value="CCF83057.1"/>
    <property type="molecule type" value="Genomic_DNA"/>
</dbReference>
<protein>
    <submittedName>
        <fullName evidence="1">Uncharacterized protein</fullName>
    </submittedName>
</protein>
<proteinExistence type="predicted"/>
<keyword evidence="2" id="KW-1185">Reference proteome</keyword>
<evidence type="ECO:0000313" key="2">
    <source>
        <dbReference type="Proteomes" id="UP000004221"/>
    </source>
</evidence>
<accession>I4EEE5</accession>
<organism evidence="1 2">
    <name type="scientific">Nitrolancea hollandica Lb</name>
    <dbReference type="NCBI Taxonomy" id="1129897"/>
    <lineage>
        <taxon>Bacteria</taxon>
        <taxon>Pseudomonadati</taxon>
        <taxon>Thermomicrobiota</taxon>
        <taxon>Thermomicrobia</taxon>
        <taxon>Sphaerobacterales</taxon>
        <taxon>Sphaerobacterineae</taxon>
        <taxon>Sphaerobacteraceae</taxon>
        <taxon>Nitrolancea</taxon>
    </lineage>
</organism>
<evidence type="ECO:0000313" key="1">
    <source>
        <dbReference type="EMBL" id="CCF83057.1"/>
    </source>
</evidence>
<gene>
    <name evidence="1" type="ORF">NITHO_1800003</name>
</gene>
<dbReference type="AlphaFoldDB" id="I4EEE5"/>
<sequence length="103" mass="11418">MSHELIRTHVVMPKDLLEEADKLVGSRHRSEFVTAAAAEKVARMKLRQAAHKLGGSLEHTDIPGRSSSPRSVTGQFVLLRLCGQARIAIPSRVLRRRSPSQMP</sequence>
<dbReference type="CDD" id="cd22231">
    <property type="entry name" value="RHH_NikR_HicB-like"/>
    <property type="match status" value="1"/>
</dbReference>
<comment type="caution">
    <text evidence="1">The sequence shown here is derived from an EMBL/GenBank/DDBJ whole genome shotgun (WGS) entry which is preliminary data.</text>
</comment>
<dbReference type="Proteomes" id="UP000004221">
    <property type="component" value="Unassembled WGS sequence"/>
</dbReference>
<reference evidence="1 2" key="1">
    <citation type="journal article" date="2012" name="ISME J.">
        <title>Nitrification expanded: discovery, physiology and genomics of a nitrite-oxidizing bacterium from the phylum Chloroflexi.</title>
        <authorList>
            <person name="Sorokin D.Y."/>
            <person name="Lucker S."/>
            <person name="Vejmelkova D."/>
            <person name="Kostrikina N.A."/>
            <person name="Kleerebezem R."/>
            <person name="Rijpstra W.I."/>
            <person name="Damste J.S."/>
            <person name="Le Paslier D."/>
            <person name="Muyzer G."/>
            <person name="Wagner M."/>
            <person name="van Loosdrecht M.C."/>
            <person name="Daims H."/>
        </authorList>
    </citation>
    <scope>NUCLEOTIDE SEQUENCE [LARGE SCALE GENOMIC DNA]</scope>
    <source>
        <strain evidence="2">none</strain>
    </source>
</reference>